<dbReference type="AlphaFoldDB" id="A0A0K2V326"/>
<name>A0A0K2V326_LEPSM</name>
<accession>A0A0K2V326</accession>
<proteinExistence type="predicted"/>
<organism evidence="1">
    <name type="scientific">Lepeophtheirus salmonis</name>
    <name type="common">Salmon louse</name>
    <name type="synonym">Caligus salmonis</name>
    <dbReference type="NCBI Taxonomy" id="72036"/>
    <lineage>
        <taxon>Eukaryota</taxon>
        <taxon>Metazoa</taxon>
        <taxon>Ecdysozoa</taxon>
        <taxon>Arthropoda</taxon>
        <taxon>Crustacea</taxon>
        <taxon>Multicrustacea</taxon>
        <taxon>Hexanauplia</taxon>
        <taxon>Copepoda</taxon>
        <taxon>Siphonostomatoida</taxon>
        <taxon>Caligidae</taxon>
        <taxon>Lepeophtheirus</taxon>
    </lineage>
</organism>
<evidence type="ECO:0000313" key="1">
    <source>
        <dbReference type="EMBL" id="CDW44346.1"/>
    </source>
</evidence>
<reference evidence="1" key="1">
    <citation type="submission" date="2014-05" db="EMBL/GenBank/DDBJ databases">
        <authorList>
            <person name="Chronopoulou M."/>
        </authorList>
    </citation>
    <scope>NUCLEOTIDE SEQUENCE</scope>
    <source>
        <tissue evidence="1">Whole organism</tissue>
    </source>
</reference>
<dbReference type="EMBL" id="HACA01026985">
    <property type="protein sequence ID" value="CDW44346.1"/>
    <property type="molecule type" value="Transcribed_RNA"/>
</dbReference>
<sequence length="26" mass="3103">MIVEEFIEKNILNFFTILLSRKHLGP</sequence>
<protein>
    <submittedName>
        <fullName evidence="1">Uncharacterized protein</fullName>
    </submittedName>
</protein>